<gene>
    <name evidence="1" type="ORF">ACJEBM_28945</name>
</gene>
<accession>A0ACC7N358</accession>
<dbReference type="Proteomes" id="UP001622950">
    <property type="component" value="Unassembled WGS sequence"/>
</dbReference>
<protein>
    <submittedName>
        <fullName evidence="1">Uncharacterized protein</fullName>
    </submittedName>
</protein>
<comment type="caution">
    <text evidence="1">The sequence shown here is derived from an EMBL/GenBank/DDBJ whole genome shotgun (WGS) entry which is preliminary data.</text>
</comment>
<proteinExistence type="predicted"/>
<dbReference type="EMBL" id="JBJHQE010000095">
    <property type="protein sequence ID" value="MFK9084688.1"/>
    <property type="molecule type" value="Genomic_DNA"/>
</dbReference>
<name>A0ACC7N358_9PSED</name>
<evidence type="ECO:0000313" key="1">
    <source>
        <dbReference type="EMBL" id="MFK9084688.1"/>
    </source>
</evidence>
<organism evidence="1 2">
    <name type="scientific">Pseudomonas neuropathica</name>
    <dbReference type="NCBI Taxonomy" id="2730425"/>
    <lineage>
        <taxon>Bacteria</taxon>
        <taxon>Pseudomonadati</taxon>
        <taxon>Pseudomonadota</taxon>
        <taxon>Gammaproteobacteria</taxon>
        <taxon>Pseudomonadales</taxon>
        <taxon>Pseudomonadaceae</taxon>
        <taxon>Pseudomonas</taxon>
    </lineage>
</organism>
<evidence type="ECO:0000313" key="2">
    <source>
        <dbReference type="Proteomes" id="UP001622950"/>
    </source>
</evidence>
<keyword evidence="2" id="KW-1185">Reference proteome</keyword>
<reference evidence="1" key="1">
    <citation type="submission" date="2024-11" db="EMBL/GenBank/DDBJ databases">
        <authorList>
            <person name="Lucas J.A."/>
        </authorList>
    </citation>
    <scope>NUCLEOTIDE SEQUENCE</scope>
    <source>
        <strain evidence="1">Z 8.8</strain>
    </source>
</reference>
<sequence length="53" mass="5488">MSDSFETSPGDQRLSVRITSSIVGSTVAVSKPEHETWPAGDGVLTANQSLAAV</sequence>